<dbReference type="Proteomes" id="UP000215914">
    <property type="component" value="Unassembled WGS sequence"/>
</dbReference>
<evidence type="ECO:0000313" key="3">
    <source>
        <dbReference type="Proteomes" id="UP000215914"/>
    </source>
</evidence>
<keyword evidence="1" id="KW-1133">Transmembrane helix</keyword>
<keyword evidence="1" id="KW-0472">Membrane</keyword>
<accession>A0A9K3E108</accession>
<proteinExistence type="predicted"/>
<dbReference type="AlphaFoldDB" id="A0A9K3E108"/>
<name>A0A9K3E108_HELAN</name>
<dbReference type="Gramene" id="mRNA:HanXRQr2_Chr15g0695651">
    <property type="protein sequence ID" value="mRNA:HanXRQr2_Chr15g0695651"/>
    <property type="gene ID" value="HanXRQr2_Chr15g0695651"/>
</dbReference>
<sequence length="400" mass="43570">MSVLVYIHRVLVVNICAYVMIIMLQVPMSSSESGLSDAHDPMAIVSDDEIVVEPGIFTSDTESDPDMLSDDEDDFQPYVLSDLGDDTPIADGIPVEDIFDFPALIHDHLIIGHPDGEHIIAPILDEVSLVVFPPEDWPFDGLFDDDVDLFLDGPQADAQGDGEVDDVVVLDVVGLQLYATDLDDNNAMSIARSSPVRAPAPPYVPEHVPEPDPVPFSLPDVAPLIPEPITAPLELPPVDPFVPQPPPVSVAAPSPFVSDAHRTDLSIVFLQEIPAPQPGEGTSGQPPSFDSFASTDFLPIPQTTPFTPFTSGSLDEPFRWFPPYTMPISDPYHPSHHVGYTRDDLLLSLQLQFEILSRRVLELEFDEGARRSAFPFHPASVPPHSSSASFAPPSALLHLF</sequence>
<reference evidence="2" key="1">
    <citation type="journal article" date="2017" name="Nature">
        <title>The sunflower genome provides insights into oil metabolism, flowering and Asterid evolution.</title>
        <authorList>
            <person name="Badouin H."/>
            <person name="Gouzy J."/>
            <person name="Grassa C.J."/>
            <person name="Murat F."/>
            <person name="Staton S.E."/>
            <person name="Cottret L."/>
            <person name="Lelandais-Briere C."/>
            <person name="Owens G.L."/>
            <person name="Carrere S."/>
            <person name="Mayjonade B."/>
            <person name="Legrand L."/>
            <person name="Gill N."/>
            <person name="Kane N.C."/>
            <person name="Bowers J.E."/>
            <person name="Hubner S."/>
            <person name="Bellec A."/>
            <person name="Berard A."/>
            <person name="Berges H."/>
            <person name="Blanchet N."/>
            <person name="Boniface M.C."/>
            <person name="Brunel D."/>
            <person name="Catrice O."/>
            <person name="Chaidir N."/>
            <person name="Claudel C."/>
            <person name="Donnadieu C."/>
            <person name="Faraut T."/>
            <person name="Fievet G."/>
            <person name="Helmstetter N."/>
            <person name="King M."/>
            <person name="Knapp S.J."/>
            <person name="Lai Z."/>
            <person name="Le Paslier M.C."/>
            <person name="Lippi Y."/>
            <person name="Lorenzon L."/>
            <person name="Mandel J.R."/>
            <person name="Marage G."/>
            <person name="Marchand G."/>
            <person name="Marquand E."/>
            <person name="Bret-Mestries E."/>
            <person name="Morien E."/>
            <person name="Nambeesan S."/>
            <person name="Nguyen T."/>
            <person name="Pegot-Espagnet P."/>
            <person name="Pouilly N."/>
            <person name="Raftis F."/>
            <person name="Sallet E."/>
            <person name="Schiex T."/>
            <person name="Thomas J."/>
            <person name="Vandecasteele C."/>
            <person name="Vares D."/>
            <person name="Vear F."/>
            <person name="Vautrin S."/>
            <person name="Crespi M."/>
            <person name="Mangin B."/>
            <person name="Burke J.M."/>
            <person name="Salse J."/>
            <person name="Munos S."/>
            <person name="Vincourt P."/>
            <person name="Rieseberg L.H."/>
            <person name="Langlade N.B."/>
        </authorList>
    </citation>
    <scope>NUCLEOTIDE SEQUENCE</scope>
    <source>
        <tissue evidence="2">Leaves</tissue>
    </source>
</reference>
<keyword evidence="3" id="KW-1185">Reference proteome</keyword>
<feature type="transmembrane region" description="Helical" evidence="1">
    <location>
        <begin position="6"/>
        <end position="26"/>
    </location>
</feature>
<gene>
    <name evidence="2" type="ORF">HanXRQr2_Chr15g0695651</name>
</gene>
<dbReference type="EMBL" id="MNCJ02000330">
    <property type="protein sequence ID" value="KAF5764748.1"/>
    <property type="molecule type" value="Genomic_DNA"/>
</dbReference>
<reference evidence="2" key="2">
    <citation type="submission" date="2020-06" db="EMBL/GenBank/DDBJ databases">
        <title>Helianthus annuus Genome sequencing and assembly Release 2.</title>
        <authorList>
            <person name="Gouzy J."/>
            <person name="Langlade N."/>
            <person name="Munos S."/>
        </authorList>
    </citation>
    <scope>NUCLEOTIDE SEQUENCE</scope>
    <source>
        <tissue evidence="2">Leaves</tissue>
    </source>
</reference>
<comment type="caution">
    <text evidence="2">The sequence shown here is derived from an EMBL/GenBank/DDBJ whole genome shotgun (WGS) entry which is preliminary data.</text>
</comment>
<organism evidence="2 3">
    <name type="scientific">Helianthus annuus</name>
    <name type="common">Common sunflower</name>
    <dbReference type="NCBI Taxonomy" id="4232"/>
    <lineage>
        <taxon>Eukaryota</taxon>
        <taxon>Viridiplantae</taxon>
        <taxon>Streptophyta</taxon>
        <taxon>Embryophyta</taxon>
        <taxon>Tracheophyta</taxon>
        <taxon>Spermatophyta</taxon>
        <taxon>Magnoliopsida</taxon>
        <taxon>eudicotyledons</taxon>
        <taxon>Gunneridae</taxon>
        <taxon>Pentapetalae</taxon>
        <taxon>asterids</taxon>
        <taxon>campanulids</taxon>
        <taxon>Asterales</taxon>
        <taxon>Asteraceae</taxon>
        <taxon>Asteroideae</taxon>
        <taxon>Heliantheae alliance</taxon>
        <taxon>Heliantheae</taxon>
        <taxon>Helianthus</taxon>
    </lineage>
</organism>
<keyword evidence="1" id="KW-0812">Transmembrane</keyword>
<evidence type="ECO:0000256" key="1">
    <source>
        <dbReference type="SAM" id="Phobius"/>
    </source>
</evidence>
<evidence type="ECO:0000313" key="2">
    <source>
        <dbReference type="EMBL" id="KAF5764748.1"/>
    </source>
</evidence>
<protein>
    <submittedName>
        <fullName evidence="2">Uncharacterized protein</fullName>
    </submittedName>
</protein>